<dbReference type="GO" id="GO:0006310">
    <property type="term" value="P:DNA recombination"/>
    <property type="evidence" value="ECO:0007669"/>
    <property type="project" value="UniProtKB-KW"/>
</dbReference>
<keyword evidence="1" id="KW-0233">DNA recombination</keyword>
<dbReference type="InterPro" id="IPR011010">
    <property type="entry name" value="DNA_brk_join_enz"/>
</dbReference>
<sequence>MITNRMYNEEIKQRFLNTYENEGTRNTIQYLFFSAYENEVPLGKDLYDFNLDDIKLVISSTNPKSTSVAKQKGVFISQYISWAIENNFKQTTINPLQDIRADWYEQFIDPNLKQYISLLDLQEIESKLVNYQDIAVLRLLFEGVYGQASSEIRNLKYDDINKDTGELKLYDDKKGERSITVSETTLNILLKAYKEPTYQSNNGNSERQKESELIQNEYIIRPASRGNVTPGRASQAIIMGRIRVISELFDMEDLTPKSIQRSGMIYMAYKLLKDSGRSELGKEDFEAIGDRFNLTKLKTNSYTYHNRTSMGEYINLENIKKLYPDFN</sequence>
<dbReference type="GO" id="GO:0003677">
    <property type="term" value="F:DNA binding"/>
    <property type="evidence" value="ECO:0007669"/>
    <property type="project" value="InterPro"/>
</dbReference>
<feature type="domain" description="MrpR C-terminal catalytic" evidence="3">
    <location>
        <begin position="115"/>
        <end position="324"/>
    </location>
</feature>
<dbReference type="InterPro" id="IPR055009">
    <property type="entry name" value="MrpR_N_CB"/>
</dbReference>
<dbReference type="SUPFAM" id="SSF56349">
    <property type="entry name" value="DNA breaking-rejoining enzymes"/>
    <property type="match status" value="1"/>
</dbReference>
<name>A0A5D4S2J0_9BACI</name>
<evidence type="ECO:0000313" key="4">
    <source>
        <dbReference type="EMBL" id="TYS56378.1"/>
    </source>
</evidence>
<dbReference type="Pfam" id="PF22823">
    <property type="entry name" value="MrpR_C_cat"/>
    <property type="match status" value="1"/>
</dbReference>
<feature type="domain" description="MrpR N-terminal core-binding" evidence="2">
    <location>
        <begin position="6"/>
        <end position="85"/>
    </location>
</feature>
<dbReference type="EMBL" id="VTEQ01000001">
    <property type="protein sequence ID" value="TYS56378.1"/>
    <property type="molecule type" value="Genomic_DNA"/>
</dbReference>
<comment type="caution">
    <text evidence="4">The sequence shown here is derived from an EMBL/GenBank/DDBJ whole genome shotgun (WGS) entry which is preliminary data.</text>
</comment>
<dbReference type="RefSeq" id="WP_148984412.1">
    <property type="nucleotide sequence ID" value="NZ_JBNILK010000001.1"/>
</dbReference>
<dbReference type="Pfam" id="PF22822">
    <property type="entry name" value="MrpR_N_CB"/>
    <property type="match status" value="1"/>
</dbReference>
<protein>
    <submittedName>
        <fullName evidence="4">Uncharacterized protein</fullName>
    </submittedName>
</protein>
<organism evidence="4 5">
    <name type="scientific">Rossellomorea marisflavi</name>
    <dbReference type="NCBI Taxonomy" id="189381"/>
    <lineage>
        <taxon>Bacteria</taxon>
        <taxon>Bacillati</taxon>
        <taxon>Bacillota</taxon>
        <taxon>Bacilli</taxon>
        <taxon>Bacillales</taxon>
        <taxon>Bacillaceae</taxon>
        <taxon>Rossellomorea</taxon>
    </lineage>
</organism>
<evidence type="ECO:0000259" key="2">
    <source>
        <dbReference type="Pfam" id="PF22822"/>
    </source>
</evidence>
<reference evidence="4 5" key="1">
    <citation type="submission" date="2019-08" db="EMBL/GenBank/DDBJ databases">
        <title>Bacillus genomes from the desert of Cuatro Cienegas, Coahuila.</title>
        <authorList>
            <person name="Olmedo-Alvarez G."/>
        </authorList>
    </citation>
    <scope>NUCLEOTIDE SEQUENCE [LARGE SCALE GENOMIC DNA]</scope>
    <source>
        <strain evidence="4 5">CH108_3D</strain>
    </source>
</reference>
<gene>
    <name evidence="4" type="ORF">FZC83_02050</name>
</gene>
<dbReference type="InterPro" id="IPR055008">
    <property type="entry name" value="MrpR_C_cat"/>
</dbReference>
<accession>A0A5D4S2J0</accession>
<evidence type="ECO:0000313" key="5">
    <source>
        <dbReference type="Proteomes" id="UP000322997"/>
    </source>
</evidence>
<proteinExistence type="predicted"/>
<dbReference type="GO" id="GO:0015074">
    <property type="term" value="P:DNA integration"/>
    <property type="evidence" value="ECO:0007669"/>
    <property type="project" value="InterPro"/>
</dbReference>
<dbReference type="InterPro" id="IPR013762">
    <property type="entry name" value="Integrase-like_cat_sf"/>
</dbReference>
<dbReference type="Proteomes" id="UP000322997">
    <property type="component" value="Unassembled WGS sequence"/>
</dbReference>
<dbReference type="AlphaFoldDB" id="A0A5D4S2J0"/>
<dbReference type="Gene3D" id="1.10.443.10">
    <property type="entry name" value="Intergrase catalytic core"/>
    <property type="match status" value="1"/>
</dbReference>
<evidence type="ECO:0000256" key="1">
    <source>
        <dbReference type="ARBA" id="ARBA00023172"/>
    </source>
</evidence>
<evidence type="ECO:0000259" key="3">
    <source>
        <dbReference type="Pfam" id="PF22823"/>
    </source>
</evidence>